<dbReference type="EMBL" id="REGW02000005">
    <property type="protein sequence ID" value="KAE8295811.1"/>
    <property type="molecule type" value="Genomic_DNA"/>
</dbReference>
<feature type="compositionally biased region" description="Basic and acidic residues" evidence="14">
    <location>
        <begin position="326"/>
        <end position="335"/>
    </location>
</feature>
<dbReference type="AlphaFoldDB" id="A0A6G0IX09"/>
<dbReference type="InterPro" id="IPR005957">
    <property type="entry name" value="Tyrosine_aminoTrfase"/>
</dbReference>
<evidence type="ECO:0000259" key="15">
    <source>
        <dbReference type="Pfam" id="PF00155"/>
    </source>
</evidence>
<feature type="compositionally biased region" description="Polar residues" evidence="14">
    <location>
        <begin position="476"/>
        <end position="494"/>
    </location>
</feature>
<organism evidence="17 18">
    <name type="scientific">Larimichthys crocea</name>
    <name type="common">Large yellow croaker</name>
    <name type="synonym">Pseudosciaena crocea</name>
    <dbReference type="NCBI Taxonomy" id="215358"/>
    <lineage>
        <taxon>Eukaryota</taxon>
        <taxon>Metazoa</taxon>
        <taxon>Chordata</taxon>
        <taxon>Craniata</taxon>
        <taxon>Vertebrata</taxon>
        <taxon>Euteleostomi</taxon>
        <taxon>Actinopterygii</taxon>
        <taxon>Neopterygii</taxon>
        <taxon>Teleostei</taxon>
        <taxon>Neoteleostei</taxon>
        <taxon>Acanthomorphata</taxon>
        <taxon>Eupercaria</taxon>
        <taxon>Sciaenidae</taxon>
        <taxon>Larimichthys</taxon>
    </lineage>
</organism>
<dbReference type="CDD" id="cd00609">
    <property type="entry name" value="AAT_like"/>
    <property type="match status" value="1"/>
</dbReference>
<evidence type="ECO:0000256" key="3">
    <source>
        <dbReference type="ARBA" id="ARBA00007441"/>
    </source>
</evidence>
<dbReference type="Pfam" id="PF14973">
    <property type="entry name" value="TINF2_N"/>
    <property type="match status" value="1"/>
</dbReference>
<protein>
    <recommendedName>
        <fullName evidence="6">Tyrosine aminotransferase</fullName>
        <ecNumber evidence="5">2.6.1.5</ecNumber>
    </recommendedName>
    <alternativeName>
        <fullName evidence="12">L-tyrosine:2-oxoglutarate aminotransferase</fullName>
    </alternativeName>
</protein>
<name>A0A6G0IX09_LARCR</name>
<dbReference type="NCBIfam" id="TIGR01264">
    <property type="entry name" value="tyr_amTase_E"/>
    <property type="match status" value="1"/>
</dbReference>
<evidence type="ECO:0000256" key="8">
    <source>
        <dbReference type="ARBA" id="ARBA00022679"/>
    </source>
</evidence>
<feature type="region of interest" description="Disordered" evidence="14">
    <location>
        <begin position="314"/>
        <end position="341"/>
    </location>
</feature>
<dbReference type="Gene3D" id="3.90.1150.10">
    <property type="entry name" value="Aspartate Aminotransferase, domain 1"/>
    <property type="match status" value="1"/>
</dbReference>
<evidence type="ECO:0000256" key="1">
    <source>
        <dbReference type="ARBA" id="ARBA00001933"/>
    </source>
</evidence>
<evidence type="ECO:0000313" key="18">
    <source>
        <dbReference type="Proteomes" id="UP000424527"/>
    </source>
</evidence>
<proteinExistence type="inferred from homology"/>
<dbReference type="PROSITE" id="PS00105">
    <property type="entry name" value="AA_TRANSFER_CLASS_1"/>
    <property type="match status" value="1"/>
</dbReference>
<feature type="domain" description="TERF1-interacting nuclear factor 2 N-terminal" evidence="16">
    <location>
        <begin position="69"/>
        <end position="210"/>
    </location>
</feature>
<feature type="region of interest" description="Disordered" evidence="14">
    <location>
        <begin position="516"/>
        <end position="552"/>
    </location>
</feature>
<dbReference type="FunFam" id="3.90.1150.10:FF:000040">
    <property type="entry name" value="Tyrosine aminotransferase"/>
    <property type="match status" value="1"/>
</dbReference>
<comment type="caution">
    <text evidence="17">The sequence shown here is derived from an EMBL/GenBank/DDBJ whole genome shotgun (WGS) entry which is preliminary data.</text>
</comment>
<keyword evidence="10" id="KW-0663">Pyridoxal phosphate</keyword>
<dbReference type="CDD" id="cd11657">
    <property type="entry name" value="TIN2_N"/>
    <property type="match status" value="1"/>
</dbReference>
<comment type="cofactor">
    <cofactor evidence="1">
        <name>pyridoxal 5'-phosphate</name>
        <dbReference type="ChEBI" id="CHEBI:597326"/>
    </cofactor>
</comment>
<evidence type="ECO:0000256" key="7">
    <source>
        <dbReference type="ARBA" id="ARBA00022576"/>
    </source>
</evidence>
<evidence type="ECO:0000256" key="2">
    <source>
        <dbReference type="ARBA" id="ARBA00005203"/>
    </source>
</evidence>
<comment type="subunit">
    <text evidence="4">Homodimer.</text>
</comment>
<feature type="domain" description="Aminotransferase class I/classII large" evidence="15">
    <location>
        <begin position="877"/>
        <end position="1239"/>
    </location>
</feature>
<dbReference type="Gene3D" id="3.40.640.10">
    <property type="entry name" value="Type I PLP-dependent aspartate aminotransferase-like (Major domain)"/>
    <property type="match status" value="1"/>
</dbReference>
<feature type="compositionally biased region" description="Polar residues" evidence="14">
    <location>
        <begin position="516"/>
        <end position="550"/>
    </location>
</feature>
<dbReference type="InterPro" id="IPR015424">
    <property type="entry name" value="PyrdxlP-dep_Trfase"/>
</dbReference>
<keyword evidence="11" id="KW-0585">Phenylalanine catabolism</keyword>
<comment type="similarity">
    <text evidence="3">Belongs to the class-I pyridoxal-phosphate-dependent aminotransferase family.</text>
</comment>
<feature type="compositionally biased region" description="Low complexity" evidence="14">
    <location>
        <begin position="425"/>
        <end position="436"/>
    </location>
</feature>
<dbReference type="Pfam" id="PF00155">
    <property type="entry name" value="Aminotran_1_2"/>
    <property type="match status" value="1"/>
</dbReference>
<dbReference type="GO" id="GO:0004838">
    <property type="term" value="F:L-tyrosine-2-oxoglutarate transaminase activity"/>
    <property type="evidence" value="ECO:0007669"/>
    <property type="project" value="InterPro"/>
</dbReference>
<dbReference type="InterPro" id="IPR004839">
    <property type="entry name" value="Aminotransferase_I/II_large"/>
</dbReference>
<sequence>MEGDELQLHQCLQSFPKLPLWIIEHVWAHRLMEIHTVADLSSWPEMDSQPLSLEESWRLRVASARVYSTVKNRDMERFEAAVVFLENTYRLLPRLVAPIKHMKIMFGLKTMVIMWMLKQGRGMIDTVFKINQFFPSKLPQYQDHCNQHEMFLMRKNHLDFKALAQRLAMDKDKLQDYITNHMEEQYGEHYAQKVEDRLLQYLRKLETVLPGDTCIDEILKKGSPVTEEEKLLLGVITKDPMTVMMTLKKLLHCDVASCSLGRVPQSSSKSVLHSSSSKALFKSTEAPRELQPTFFRRQEEADRNVLLESDSDVWRRQQMEEDDREKEEVSRRSSESVDEVTSSPQFCSKHQRWVKTILQECPDECSEELLLQATVSSSPLLFQSSSSITSSSQDITPSGLIPSLSGQQNAPKGCEQQEDPEDKLSSGSSGLTSSTSQQEPLPQPSSAQDTPLPAVLSPLVRLIDIRSIGGMYHQASPNNFTSKKPVASASTPQVSPHHHTSTNNAILPAMLKDSTFDQPETTVPTNPPNATHQLQTAPLDQGESASTSCQPPARKCLSRLSRKFRRGCTSIRQSQALDGFPSAEQFKIAPTTFQTSCSPMPDDLNIFGPPTRDVSTSTVSSIWTTNLTTVKSSEQVVPQSSISPQIDQPYSTIISFTSNSNCTAVRSETSRARRTRMRLSTPCQTLLLQSKLLQPCVSLTRLSVQECFRMSNGRCSARYVEPDDNNDDGKENDEGDSSFDLNTLYSGHSSSGDSEDSLVCDPNYKPWFTKKRLLLELSVEYLRSSRMDNKSYLVQMNGNGVHGKTTVNAKTLNSTNGKGVHGNSIHHVSVNGSLYPAKAKSRRQRWEVKPSEMSKNTLNPIRAIVDGMKLTPNPDKPMIALSIGDPTVFGNLPTDNTVLQAMKDAIDSQKFNGYAPSVGYLKSRQAVANFYSCPEAPLEAEDVILTSGCSQAIDLAISVLCNPGDNILVPCPGFSLYKTLAVSMGIEVKLYNLLPEKSWEVDLQHLESLIDERTSCLIVTNPSNPCGSVYSKEHLQKIIKVASRHCVPILADEIYSDMVFPGCSCPSMASLSTDVPILSCGGLAKRWLVPGWRMGWILIHDRNDLFGSEIRQGLVKLSQRILGACSIIQGALESILNNTPQSFYNKTISFLKSNSEICFNELSTVPGLNPVMPSGAMYLMVGIDIDHFPDYKNDVDFTESLVTEQSVFCLPASAFEYPNFFRIVVTVPEEMMLEACSRIREFCQRHYRPGSPDSNYLDQ</sequence>
<dbReference type="GO" id="GO:0006559">
    <property type="term" value="P:L-phenylalanine catabolic process"/>
    <property type="evidence" value="ECO:0007669"/>
    <property type="project" value="UniProtKB-UniPathway"/>
</dbReference>
<evidence type="ECO:0000256" key="4">
    <source>
        <dbReference type="ARBA" id="ARBA00011738"/>
    </source>
</evidence>
<evidence type="ECO:0000256" key="11">
    <source>
        <dbReference type="ARBA" id="ARBA00023232"/>
    </source>
</evidence>
<keyword evidence="7 17" id="KW-0032">Aminotransferase</keyword>
<keyword evidence="9" id="KW-0828">Tyrosine catabolism</keyword>
<comment type="pathway">
    <text evidence="2">Amino-acid degradation; L-phenylalanine degradation; acetoacetate and fumarate from L-phenylalanine: step 2/6.</text>
</comment>
<feature type="compositionally biased region" description="Acidic residues" evidence="14">
    <location>
        <begin position="722"/>
        <end position="737"/>
    </location>
</feature>
<feature type="region of interest" description="Disordered" evidence="14">
    <location>
        <begin position="476"/>
        <end position="501"/>
    </location>
</feature>
<evidence type="ECO:0000256" key="12">
    <source>
        <dbReference type="ARBA" id="ARBA00031696"/>
    </source>
</evidence>
<dbReference type="InterPro" id="IPR015421">
    <property type="entry name" value="PyrdxlP-dep_Trfase_major"/>
</dbReference>
<evidence type="ECO:0000313" key="17">
    <source>
        <dbReference type="EMBL" id="KAE8295811.1"/>
    </source>
</evidence>
<dbReference type="InterPro" id="IPR004838">
    <property type="entry name" value="NHTrfase_class1_PyrdxlP-BS"/>
</dbReference>
<evidence type="ECO:0000256" key="13">
    <source>
        <dbReference type="ARBA" id="ARBA00047798"/>
    </source>
</evidence>
<keyword evidence="18" id="KW-1185">Reference proteome</keyword>
<evidence type="ECO:0000256" key="14">
    <source>
        <dbReference type="SAM" id="MobiDB-lite"/>
    </source>
</evidence>
<dbReference type="SUPFAM" id="SSF53383">
    <property type="entry name" value="PLP-dependent transferases"/>
    <property type="match status" value="1"/>
</dbReference>
<evidence type="ECO:0000256" key="5">
    <source>
        <dbReference type="ARBA" id="ARBA00012749"/>
    </source>
</evidence>
<dbReference type="GO" id="GO:0030170">
    <property type="term" value="F:pyridoxal phosphate binding"/>
    <property type="evidence" value="ECO:0007669"/>
    <property type="project" value="InterPro"/>
</dbReference>
<keyword evidence="8 17" id="KW-0808">Transferase</keyword>
<evidence type="ECO:0000256" key="10">
    <source>
        <dbReference type="ARBA" id="ARBA00022898"/>
    </source>
</evidence>
<dbReference type="PANTHER" id="PTHR45744">
    <property type="entry name" value="TYROSINE AMINOTRANSFERASE"/>
    <property type="match status" value="1"/>
</dbReference>
<evidence type="ECO:0000259" key="16">
    <source>
        <dbReference type="Pfam" id="PF14973"/>
    </source>
</evidence>
<gene>
    <name evidence="17" type="ORF">D5F01_LYC04544</name>
</gene>
<evidence type="ECO:0000256" key="9">
    <source>
        <dbReference type="ARBA" id="ARBA00022878"/>
    </source>
</evidence>
<feature type="compositionally biased region" description="Polar residues" evidence="14">
    <location>
        <begin position="437"/>
        <end position="449"/>
    </location>
</feature>
<accession>A0A6G0IX09</accession>
<dbReference type="Proteomes" id="UP000424527">
    <property type="component" value="Unassembled WGS sequence"/>
</dbReference>
<dbReference type="UniPathway" id="UPA00139">
    <property type="reaction ID" value="UER00338"/>
</dbReference>
<dbReference type="EC" id="2.6.1.5" evidence="5"/>
<comment type="catalytic activity">
    <reaction evidence="13">
        <text>L-tyrosine + 2-oxoglutarate = 3-(4-hydroxyphenyl)pyruvate + L-glutamate</text>
        <dbReference type="Rhea" id="RHEA:15093"/>
        <dbReference type="ChEBI" id="CHEBI:16810"/>
        <dbReference type="ChEBI" id="CHEBI:29985"/>
        <dbReference type="ChEBI" id="CHEBI:36242"/>
        <dbReference type="ChEBI" id="CHEBI:58315"/>
        <dbReference type="EC" id="2.6.1.5"/>
    </reaction>
</comment>
<dbReference type="PANTHER" id="PTHR45744:SF2">
    <property type="entry name" value="TYROSINE AMINOTRANSFERASE"/>
    <property type="match status" value="1"/>
</dbReference>
<evidence type="ECO:0000256" key="6">
    <source>
        <dbReference type="ARBA" id="ARBA00015959"/>
    </source>
</evidence>
<dbReference type="NCBIfam" id="TIGR01265">
    <property type="entry name" value="tyr_nico_aTase"/>
    <property type="match status" value="1"/>
</dbReference>
<dbReference type="InterPro" id="IPR005958">
    <property type="entry name" value="TyrNic_aminoTrfase"/>
</dbReference>
<dbReference type="InterPro" id="IPR015422">
    <property type="entry name" value="PyrdxlP-dep_Trfase_small"/>
</dbReference>
<feature type="region of interest" description="Disordered" evidence="14">
    <location>
        <begin position="388"/>
        <end position="453"/>
    </location>
</feature>
<feature type="compositionally biased region" description="Low complexity" evidence="14">
    <location>
        <begin position="388"/>
        <end position="398"/>
    </location>
</feature>
<feature type="region of interest" description="Disordered" evidence="14">
    <location>
        <begin position="718"/>
        <end position="757"/>
    </location>
</feature>
<dbReference type="FunFam" id="3.40.640.10:FF:000048">
    <property type="entry name" value="tyrosine aminotransferase"/>
    <property type="match status" value="1"/>
</dbReference>
<dbReference type="InterPro" id="IPR029400">
    <property type="entry name" value="TINF2_N"/>
</dbReference>
<dbReference type="GO" id="GO:0006572">
    <property type="term" value="P:L-tyrosine catabolic process"/>
    <property type="evidence" value="ECO:0007669"/>
    <property type="project" value="UniProtKB-KW"/>
</dbReference>
<reference evidence="17 18" key="1">
    <citation type="submission" date="2019-07" db="EMBL/GenBank/DDBJ databases">
        <title>Chromosome genome assembly for large yellow croaker.</title>
        <authorList>
            <person name="Xiao S."/>
        </authorList>
    </citation>
    <scope>NUCLEOTIDE SEQUENCE [LARGE SCALE GENOMIC DNA]</scope>
    <source>
        <strain evidence="17">JMULYC20181020</strain>
        <tissue evidence="17">Muscle</tissue>
    </source>
</reference>